<comment type="caution">
    <text evidence="2">The sequence shown here is derived from an EMBL/GenBank/DDBJ whole genome shotgun (WGS) entry which is preliminary data.</text>
</comment>
<name>A0A9D3Y2A4_DREPO</name>
<feature type="region of interest" description="Disordered" evidence="1">
    <location>
        <begin position="23"/>
        <end position="88"/>
    </location>
</feature>
<evidence type="ECO:0000313" key="2">
    <source>
        <dbReference type="EMBL" id="KAH3690485.1"/>
    </source>
</evidence>
<reference evidence="2" key="2">
    <citation type="submission" date="2020-11" db="EMBL/GenBank/DDBJ databases">
        <authorList>
            <person name="McCartney M.A."/>
            <person name="Auch B."/>
            <person name="Kono T."/>
            <person name="Mallez S."/>
            <person name="Becker A."/>
            <person name="Gohl D.M."/>
            <person name="Silverstein K.A.T."/>
            <person name="Koren S."/>
            <person name="Bechman K.B."/>
            <person name="Herman A."/>
            <person name="Abrahante J.E."/>
            <person name="Garbe J."/>
        </authorList>
    </citation>
    <scope>NUCLEOTIDE SEQUENCE</scope>
    <source>
        <strain evidence="2">Duluth1</strain>
        <tissue evidence="2">Whole animal</tissue>
    </source>
</reference>
<reference evidence="2" key="1">
    <citation type="journal article" date="2019" name="bioRxiv">
        <title>The Genome of the Zebra Mussel, Dreissena polymorpha: A Resource for Invasive Species Research.</title>
        <authorList>
            <person name="McCartney M.A."/>
            <person name="Auch B."/>
            <person name="Kono T."/>
            <person name="Mallez S."/>
            <person name="Zhang Y."/>
            <person name="Obille A."/>
            <person name="Becker A."/>
            <person name="Abrahante J.E."/>
            <person name="Garbe J."/>
            <person name="Badalamenti J.P."/>
            <person name="Herman A."/>
            <person name="Mangelson H."/>
            <person name="Liachko I."/>
            <person name="Sullivan S."/>
            <person name="Sone E.D."/>
            <person name="Koren S."/>
            <person name="Silverstein K.A.T."/>
            <person name="Beckman K.B."/>
            <person name="Gohl D.M."/>
        </authorList>
    </citation>
    <scope>NUCLEOTIDE SEQUENCE</scope>
    <source>
        <strain evidence="2">Duluth1</strain>
        <tissue evidence="2">Whole animal</tissue>
    </source>
</reference>
<sequence length="88" mass="9799">MAVNKMATLPRVGVPWFKIDSNELSQARGRQKSDTPRPQRTSAPEVSRLNETISVPDFLTVAESESEESLFERSSSSEASIQDEDEVD</sequence>
<gene>
    <name evidence="2" type="ORF">DPMN_191429</name>
</gene>
<feature type="compositionally biased region" description="Polar residues" evidence="1">
    <location>
        <begin position="38"/>
        <end position="53"/>
    </location>
</feature>
<keyword evidence="3" id="KW-1185">Reference proteome</keyword>
<dbReference type="AlphaFoldDB" id="A0A9D3Y2A4"/>
<evidence type="ECO:0000313" key="3">
    <source>
        <dbReference type="Proteomes" id="UP000828390"/>
    </source>
</evidence>
<accession>A0A9D3Y2A4</accession>
<protein>
    <submittedName>
        <fullName evidence="2">Uncharacterized protein</fullName>
    </submittedName>
</protein>
<evidence type="ECO:0000256" key="1">
    <source>
        <dbReference type="SAM" id="MobiDB-lite"/>
    </source>
</evidence>
<dbReference type="Proteomes" id="UP000828390">
    <property type="component" value="Unassembled WGS sequence"/>
</dbReference>
<dbReference type="EMBL" id="JAIWYP010000062">
    <property type="protein sequence ID" value="KAH3690485.1"/>
    <property type="molecule type" value="Genomic_DNA"/>
</dbReference>
<organism evidence="2 3">
    <name type="scientific">Dreissena polymorpha</name>
    <name type="common">Zebra mussel</name>
    <name type="synonym">Mytilus polymorpha</name>
    <dbReference type="NCBI Taxonomy" id="45954"/>
    <lineage>
        <taxon>Eukaryota</taxon>
        <taxon>Metazoa</taxon>
        <taxon>Spiralia</taxon>
        <taxon>Lophotrochozoa</taxon>
        <taxon>Mollusca</taxon>
        <taxon>Bivalvia</taxon>
        <taxon>Autobranchia</taxon>
        <taxon>Heteroconchia</taxon>
        <taxon>Euheterodonta</taxon>
        <taxon>Imparidentia</taxon>
        <taxon>Neoheterodontei</taxon>
        <taxon>Myida</taxon>
        <taxon>Dreissenoidea</taxon>
        <taxon>Dreissenidae</taxon>
        <taxon>Dreissena</taxon>
    </lineage>
</organism>
<proteinExistence type="predicted"/>